<reference evidence="1 2" key="1">
    <citation type="journal article" date="2012" name="Genome Biol.">
        <title>Sequencing three crocodilian genomes to illuminate the evolution of archosaurs and amniotes.</title>
        <authorList>
            <person name="St John J.A."/>
            <person name="Braun E.L."/>
            <person name="Isberg S.R."/>
            <person name="Miles L.G."/>
            <person name="Chong A.Y."/>
            <person name="Gongora J."/>
            <person name="Dalzell P."/>
            <person name="Moran C."/>
            <person name="Bed'hom B."/>
            <person name="Abzhanov A."/>
            <person name="Burgess S.C."/>
            <person name="Cooksey A.M."/>
            <person name="Castoe T.A."/>
            <person name="Crawford N.G."/>
            <person name="Densmore L.D."/>
            <person name="Drew J.C."/>
            <person name="Edwards S.V."/>
            <person name="Faircloth B.C."/>
            <person name="Fujita M.K."/>
            <person name="Greenwold M.J."/>
            <person name="Hoffmann F.G."/>
            <person name="Howard J.M."/>
            <person name="Iguchi T."/>
            <person name="Janes D.E."/>
            <person name="Khan S.Y."/>
            <person name="Kohno S."/>
            <person name="de Koning A.J."/>
            <person name="Lance S.L."/>
            <person name="McCarthy F.M."/>
            <person name="McCormack J.E."/>
            <person name="Merchant M.E."/>
            <person name="Peterson D.G."/>
            <person name="Pollock D.D."/>
            <person name="Pourmand N."/>
            <person name="Raney B.J."/>
            <person name="Roessler K.A."/>
            <person name="Sanford J.R."/>
            <person name="Sawyer R.H."/>
            <person name="Schmidt C.J."/>
            <person name="Triplett E.W."/>
            <person name="Tuberville T.D."/>
            <person name="Venegas-Anaya M."/>
            <person name="Howard J.T."/>
            <person name="Jarvis E.D."/>
            <person name="Guillette L.J.Jr."/>
            <person name="Glenn T.C."/>
            <person name="Green R.E."/>
            <person name="Ray D.A."/>
        </authorList>
    </citation>
    <scope>NUCLEOTIDE SEQUENCE [LARGE SCALE GENOMIC DNA]</scope>
    <source>
        <strain evidence="1">KSC_2009_1</strain>
    </source>
</reference>
<comment type="caution">
    <text evidence="1">The sequence shown here is derived from an EMBL/GenBank/DDBJ whole genome shotgun (WGS) entry which is preliminary data.</text>
</comment>
<accession>A0A151P388</accession>
<dbReference type="AlphaFoldDB" id="A0A151P388"/>
<evidence type="ECO:0000313" key="1">
    <source>
        <dbReference type="EMBL" id="KYO43440.1"/>
    </source>
</evidence>
<sequence>MSGVLWPHPKRGLVQSTERRSLSGAADVVSIDELAGCGCWQTLNHLLWRSVLTTITTQLGSTLDNVRSSNILI</sequence>
<dbReference type="Proteomes" id="UP000050525">
    <property type="component" value="Unassembled WGS sequence"/>
</dbReference>
<proteinExistence type="predicted"/>
<name>A0A151P388_ALLMI</name>
<evidence type="ECO:0000313" key="2">
    <source>
        <dbReference type="Proteomes" id="UP000050525"/>
    </source>
</evidence>
<dbReference type="EMBL" id="AKHW03001146">
    <property type="protein sequence ID" value="KYO43440.1"/>
    <property type="molecule type" value="Genomic_DNA"/>
</dbReference>
<keyword evidence="2" id="KW-1185">Reference proteome</keyword>
<gene>
    <name evidence="1" type="ORF">Y1Q_0013505</name>
</gene>
<protein>
    <submittedName>
        <fullName evidence="1">Uncharacterized protein</fullName>
    </submittedName>
</protein>
<organism evidence="1 2">
    <name type="scientific">Alligator mississippiensis</name>
    <name type="common">American alligator</name>
    <dbReference type="NCBI Taxonomy" id="8496"/>
    <lineage>
        <taxon>Eukaryota</taxon>
        <taxon>Metazoa</taxon>
        <taxon>Chordata</taxon>
        <taxon>Craniata</taxon>
        <taxon>Vertebrata</taxon>
        <taxon>Euteleostomi</taxon>
        <taxon>Archelosauria</taxon>
        <taxon>Archosauria</taxon>
        <taxon>Crocodylia</taxon>
        <taxon>Alligatoridae</taxon>
        <taxon>Alligatorinae</taxon>
        <taxon>Alligator</taxon>
    </lineage>
</organism>